<name>A0ABQ5E9M5_9ASTR</name>
<proteinExistence type="predicted"/>
<organism evidence="1 2">
    <name type="scientific">Tanacetum coccineum</name>
    <dbReference type="NCBI Taxonomy" id="301880"/>
    <lineage>
        <taxon>Eukaryota</taxon>
        <taxon>Viridiplantae</taxon>
        <taxon>Streptophyta</taxon>
        <taxon>Embryophyta</taxon>
        <taxon>Tracheophyta</taxon>
        <taxon>Spermatophyta</taxon>
        <taxon>Magnoliopsida</taxon>
        <taxon>eudicotyledons</taxon>
        <taxon>Gunneridae</taxon>
        <taxon>Pentapetalae</taxon>
        <taxon>asterids</taxon>
        <taxon>campanulids</taxon>
        <taxon>Asterales</taxon>
        <taxon>Asteraceae</taxon>
        <taxon>Asteroideae</taxon>
        <taxon>Anthemideae</taxon>
        <taxon>Anthemidinae</taxon>
        <taxon>Tanacetum</taxon>
    </lineage>
</organism>
<evidence type="ECO:0000313" key="2">
    <source>
        <dbReference type="Proteomes" id="UP001151760"/>
    </source>
</evidence>
<keyword evidence="2" id="KW-1185">Reference proteome</keyword>
<gene>
    <name evidence="1" type="ORF">Tco_0973747</name>
</gene>
<reference evidence="1" key="2">
    <citation type="submission" date="2022-01" db="EMBL/GenBank/DDBJ databases">
        <authorList>
            <person name="Yamashiro T."/>
            <person name="Shiraishi A."/>
            <person name="Satake H."/>
            <person name="Nakayama K."/>
        </authorList>
    </citation>
    <scope>NUCLEOTIDE SEQUENCE</scope>
</reference>
<dbReference type="EMBL" id="BQNB010016080">
    <property type="protein sequence ID" value="GJT47590.1"/>
    <property type="molecule type" value="Genomic_DNA"/>
</dbReference>
<protein>
    <submittedName>
        <fullName evidence="1">Uncharacterized protein</fullName>
    </submittedName>
</protein>
<dbReference type="Proteomes" id="UP001151760">
    <property type="component" value="Unassembled WGS sequence"/>
</dbReference>
<comment type="caution">
    <text evidence="1">The sequence shown here is derived from an EMBL/GenBank/DDBJ whole genome shotgun (WGS) entry which is preliminary data.</text>
</comment>
<sequence length="185" mass="20608">MDFELHSSHNDFSRIQILMFSSPLPDKETRFTSGISIEVEPTRFSCYSFPVIKTFTSISSEKKKRSTYVLASKINLLLLHTSGLLKLPTFSSVKSQDVVIHGENTPNLDCPRFEASPELVDKKSLLHLSGLTTVSLQPSLIRSRGMSKALSHSLQGLDVLDQTKDVHGMDTLPSNSYFYGGEREA</sequence>
<accession>A0ABQ5E9M5</accession>
<evidence type="ECO:0000313" key="1">
    <source>
        <dbReference type="EMBL" id="GJT47590.1"/>
    </source>
</evidence>
<reference evidence="1" key="1">
    <citation type="journal article" date="2022" name="Int. J. Mol. Sci.">
        <title>Draft Genome of Tanacetum Coccineum: Genomic Comparison of Closely Related Tanacetum-Family Plants.</title>
        <authorList>
            <person name="Yamashiro T."/>
            <person name="Shiraishi A."/>
            <person name="Nakayama K."/>
            <person name="Satake H."/>
        </authorList>
    </citation>
    <scope>NUCLEOTIDE SEQUENCE</scope>
</reference>